<comment type="caution">
    <text evidence="9">The sequence shown here is derived from an EMBL/GenBank/DDBJ whole genome shotgun (WGS) entry which is preliminary data.</text>
</comment>
<dbReference type="InterPro" id="IPR025700">
    <property type="entry name" value="Lys/Orn_oxygenase"/>
</dbReference>
<accession>A0ABX3KIF8</accession>
<protein>
    <submittedName>
        <fullName evidence="9">Aerobactin biosynthesis protein IucD</fullName>
    </submittedName>
</protein>
<keyword evidence="8" id="KW-0472">Membrane</keyword>
<keyword evidence="8" id="KW-0812">Transmembrane</keyword>
<reference evidence="10" key="1">
    <citation type="submission" date="2017-01" db="EMBL/GenBank/DDBJ databases">
        <title>Draft genome of the species Salinivibrio sharmensis.</title>
        <authorList>
            <person name="Lopez-Hermoso C."/>
            <person name="De La Haba R."/>
            <person name="Sanchez-Porro C."/>
            <person name="Ventosa A."/>
        </authorList>
    </citation>
    <scope>NUCLEOTIDE SEQUENCE [LARGE SCALE GENOMIC DNA]</scope>
    <source>
        <strain evidence="10">CBH463</strain>
    </source>
</reference>
<dbReference type="Gene3D" id="3.50.50.60">
    <property type="entry name" value="FAD/NAD(P)-binding domain"/>
    <property type="match status" value="1"/>
</dbReference>
<keyword evidence="6" id="KW-0521">NADP</keyword>
<evidence type="ECO:0000256" key="2">
    <source>
        <dbReference type="ARBA" id="ARBA00004924"/>
    </source>
</evidence>
<dbReference type="SUPFAM" id="SSF51735">
    <property type="entry name" value="NAD(P)-binding Rossmann-fold domains"/>
    <property type="match status" value="1"/>
</dbReference>
<evidence type="ECO:0000256" key="4">
    <source>
        <dbReference type="ARBA" id="ARBA00022630"/>
    </source>
</evidence>
<dbReference type="EMBL" id="MUFC01000004">
    <property type="protein sequence ID" value="OOE89319.1"/>
    <property type="molecule type" value="Genomic_DNA"/>
</dbReference>
<dbReference type="InterPro" id="IPR036291">
    <property type="entry name" value="NAD(P)-bd_dom_sf"/>
</dbReference>
<organism evidence="9 10">
    <name type="scientific">Salinivibrio sharmensis</name>
    <dbReference type="NCBI Taxonomy" id="390883"/>
    <lineage>
        <taxon>Bacteria</taxon>
        <taxon>Pseudomonadati</taxon>
        <taxon>Pseudomonadota</taxon>
        <taxon>Gammaproteobacteria</taxon>
        <taxon>Vibrionales</taxon>
        <taxon>Vibrionaceae</taxon>
        <taxon>Salinivibrio</taxon>
    </lineage>
</organism>
<feature type="transmembrane region" description="Helical" evidence="8">
    <location>
        <begin position="12"/>
        <end position="31"/>
    </location>
</feature>
<evidence type="ECO:0000256" key="6">
    <source>
        <dbReference type="ARBA" id="ARBA00022857"/>
    </source>
</evidence>
<keyword evidence="10" id="KW-1185">Reference proteome</keyword>
<comment type="similarity">
    <text evidence="3">Belongs to the lysine N(6)-hydroxylase/L-ornithine N(5)-oxygenase family.</text>
</comment>
<sequence>MRNKDVVMTRHYSVLGVGLGPFNLSAAALLAPHTQTISSLFVEQKPRFAWHPGLLLDDAKMQTSYLKDMVTAVDPTSPYTFINYLVKTKKFYPFTARGEQTVSRLEFSDYMAWVAHQLPNTQFDTPVVDITPHGSGFAVNTPHGQLTCDHLIIGTGTQPFMPDCAEPFVGEQVFHASELALRQPDLRGKKVAIVGGGQTGADVFQHLFDDELGKVAHIDWISRRPNLQGLDENPFTDQYFMPDYAEQFHGLDPKVKHTQLAQQKLASDGITENCLQGLYQRLYHDKYVRRSPSWWRLLPGQTLTGMQSHPSGYQLTTTATLTGDSATVDADVVILCTGFSRALPQCLDTLRDCLELDDKGRPSVNAHYRVKMREGYSQALYMMNVGTHCHGIIEPQLSLAAWRAATIINAINGTPLYDIAHHHGLLDWALTASSPATPKMQKVAGW</sequence>
<keyword evidence="5" id="KW-0274">FAD</keyword>
<keyword evidence="8" id="KW-1133">Transmembrane helix</keyword>
<dbReference type="PANTHER" id="PTHR42802:SF1">
    <property type="entry name" value="L-ORNITHINE N(5)-MONOOXYGENASE"/>
    <property type="match status" value="1"/>
</dbReference>
<dbReference type="Pfam" id="PF13434">
    <property type="entry name" value="Lys_Orn_oxgnase"/>
    <property type="match status" value="1"/>
</dbReference>
<dbReference type="PANTHER" id="PTHR42802">
    <property type="entry name" value="MONOOXYGENASE"/>
    <property type="match status" value="1"/>
</dbReference>
<dbReference type="SUPFAM" id="SSF51905">
    <property type="entry name" value="FAD/NAD(P)-binding domain"/>
    <property type="match status" value="1"/>
</dbReference>
<dbReference type="Proteomes" id="UP000188627">
    <property type="component" value="Unassembled WGS sequence"/>
</dbReference>
<evidence type="ECO:0000256" key="1">
    <source>
        <dbReference type="ARBA" id="ARBA00001974"/>
    </source>
</evidence>
<evidence type="ECO:0000313" key="10">
    <source>
        <dbReference type="Proteomes" id="UP000188627"/>
    </source>
</evidence>
<name>A0ABX3KIF8_9GAMM</name>
<evidence type="ECO:0000313" key="9">
    <source>
        <dbReference type="EMBL" id="OOE89319.1"/>
    </source>
</evidence>
<keyword evidence="7" id="KW-0560">Oxidoreductase</keyword>
<keyword evidence="4" id="KW-0285">Flavoprotein</keyword>
<evidence type="ECO:0000256" key="7">
    <source>
        <dbReference type="ARBA" id="ARBA00023002"/>
    </source>
</evidence>
<evidence type="ECO:0000256" key="5">
    <source>
        <dbReference type="ARBA" id="ARBA00022827"/>
    </source>
</evidence>
<evidence type="ECO:0000256" key="3">
    <source>
        <dbReference type="ARBA" id="ARBA00007588"/>
    </source>
</evidence>
<gene>
    <name evidence="9" type="ORF">BZG74_05625</name>
</gene>
<proteinExistence type="inferred from homology"/>
<comment type="pathway">
    <text evidence="2">Siderophore biosynthesis.</text>
</comment>
<dbReference type="InterPro" id="IPR036188">
    <property type="entry name" value="FAD/NAD-bd_sf"/>
</dbReference>
<dbReference type="PRINTS" id="PR00368">
    <property type="entry name" value="FADPNR"/>
</dbReference>
<comment type="cofactor">
    <cofactor evidence="1">
        <name>FAD</name>
        <dbReference type="ChEBI" id="CHEBI:57692"/>
    </cofactor>
</comment>
<evidence type="ECO:0000256" key="8">
    <source>
        <dbReference type="SAM" id="Phobius"/>
    </source>
</evidence>